<dbReference type="Pfam" id="PF07751">
    <property type="entry name" value="Abi_2"/>
    <property type="match status" value="1"/>
</dbReference>
<reference evidence="1 2" key="1">
    <citation type="submission" date="2014-12" db="EMBL/GenBank/DDBJ databases">
        <title>Complete genome sequence of Bifidobacterium longum subsp. infantis BT1.</title>
        <authorList>
            <person name="Kim J.F."/>
            <person name="Kwak M.-J."/>
        </authorList>
    </citation>
    <scope>NUCLEOTIDE SEQUENCE [LARGE SCALE GENOMIC DNA]</scope>
    <source>
        <strain evidence="1 2">BT1</strain>
    </source>
</reference>
<evidence type="ECO:0000313" key="1">
    <source>
        <dbReference type="EMBL" id="ALE08945.1"/>
    </source>
</evidence>
<organism evidence="1 2">
    <name type="scientific">Bifidobacterium longum subsp. infantis</name>
    <dbReference type="NCBI Taxonomy" id="1682"/>
    <lineage>
        <taxon>Bacteria</taxon>
        <taxon>Bacillati</taxon>
        <taxon>Actinomycetota</taxon>
        <taxon>Actinomycetes</taxon>
        <taxon>Bifidobacteriales</taxon>
        <taxon>Bifidobacteriaceae</taxon>
        <taxon>Bifidobacterium</taxon>
    </lineage>
</organism>
<gene>
    <name evidence="1" type="ORF">RY67_898</name>
</gene>
<protein>
    <submittedName>
        <fullName evidence="1">Abi-like protein</fullName>
    </submittedName>
</protein>
<dbReference type="AlphaFoldDB" id="A0A0M3T640"/>
<dbReference type="InterPro" id="IPR011664">
    <property type="entry name" value="Abi_system_AbiD/AbiF-like"/>
</dbReference>
<dbReference type="Proteomes" id="UP000067206">
    <property type="component" value="Chromosome"/>
</dbReference>
<dbReference type="EMBL" id="CP010411">
    <property type="protein sequence ID" value="ALE08945.1"/>
    <property type="molecule type" value="Genomic_DNA"/>
</dbReference>
<evidence type="ECO:0000313" key="2">
    <source>
        <dbReference type="Proteomes" id="UP000067206"/>
    </source>
</evidence>
<sequence>MRRPKYSVSQQIESLKSHGVTFNLYTEADAQEFLTSRTYFFKLKAFENNFERDNGRYRGLDFAYLADLSTIDCHLRTLLSYLCLNLEHALKVRFNQLIMEDANEDGYNIVHNFDEAGEFSFHGDYANSRYHHSNYTEGLLNKYFEDPSIWNLWEVIDFSTLCKLYKAYLNQRSYKDNATNLFQSIRIMRNASSHNNCLMIGIEKQIKPTLYVKNCVKELNHGENPKQLFDAFRTYPLTHDFAATICGFLILVDSPGVRNTAKLKTQDFLHRLTKRYDYSAMSYQDCPKLIETINALQSICKMAIDYFDQHPEDFRTNKILHTRPEPISPAKGRAQINHMAKAMGL</sequence>
<dbReference type="PATRIC" id="fig|1682.24.peg.870"/>
<name>A0A0M3T640_BIFLI</name>
<dbReference type="RefSeq" id="WP_060620465.1">
    <property type="nucleotide sequence ID" value="NZ_CALNDC010000004.1"/>
</dbReference>
<proteinExistence type="predicted"/>
<accession>A0A0M3T640</accession>